<evidence type="ECO:0000313" key="1">
    <source>
        <dbReference type="EMBL" id="KKK49855.1"/>
    </source>
</evidence>
<feature type="non-terminal residue" evidence="1">
    <location>
        <position position="264"/>
    </location>
</feature>
<dbReference type="AlphaFoldDB" id="A0A0F8WNM8"/>
<dbReference type="EMBL" id="LAZR01068322">
    <property type="protein sequence ID" value="KKK49855.1"/>
    <property type="molecule type" value="Genomic_DNA"/>
</dbReference>
<protein>
    <submittedName>
        <fullName evidence="1">Uncharacterized protein</fullName>
    </submittedName>
</protein>
<reference evidence="1" key="1">
    <citation type="journal article" date="2015" name="Nature">
        <title>Complex archaea that bridge the gap between prokaryotes and eukaryotes.</title>
        <authorList>
            <person name="Spang A."/>
            <person name="Saw J.H."/>
            <person name="Jorgensen S.L."/>
            <person name="Zaremba-Niedzwiedzka K."/>
            <person name="Martijn J."/>
            <person name="Lind A.E."/>
            <person name="van Eijk R."/>
            <person name="Schleper C."/>
            <person name="Guy L."/>
            <person name="Ettema T.J."/>
        </authorList>
    </citation>
    <scope>NUCLEOTIDE SEQUENCE</scope>
</reference>
<gene>
    <name evidence="1" type="ORF">LCGC14_3130850</name>
</gene>
<proteinExistence type="predicted"/>
<organism evidence="1">
    <name type="scientific">marine sediment metagenome</name>
    <dbReference type="NCBI Taxonomy" id="412755"/>
    <lineage>
        <taxon>unclassified sequences</taxon>
        <taxon>metagenomes</taxon>
        <taxon>ecological metagenomes</taxon>
    </lineage>
</organism>
<comment type="caution">
    <text evidence="1">The sequence shown here is derived from an EMBL/GenBank/DDBJ whole genome shotgun (WGS) entry which is preliminary data.</text>
</comment>
<sequence length="264" mass="31007">MANDLLKQAKDLLNDMSSMEVIKDYLGSVSMACVIEDKEPYKVYNIACFHPFLSWGGHADYLIFWPFARKKFEHTYPSLVKEINTKITENEKEFIKYIVKRSVFAKCFVTKSFRTVWNKGAILDTKFSAQMVYSAASSIRLVSEYPYVIENWNVFRKFVDDDVAFIFAHFFVKNKENSYIKNIYFGGSHTWINSANQFGKIELKNILNRRSPMGKQLPSFKEKPDYRNATRLWSEGNWSDRYETVPNHQKIEWPEGDEIDDTSR</sequence>
<name>A0A0F8WNM8_9ZZZZ</name>
<accession>A0A0F8WNM8</accession>